<dbReference type="GO" id="GO:1902600">
    <property type="term" value="P:proton transmembrane transport"/>
    <property type="evidence" value="ECO:0007669"/>
    <property type="project" value="InterPro"/>
</dbReference>
<feature type="transmembrane region" description="Helical" evidence="8">
    <location>
        <begin position="124"/>
        <end position="145"/>
    </location>
</feature>
<dbReference type="PANTHER" id="PTHR43562:SF4">
    <property type="entry name" value="NA(+)_H(+) ANTIPORTER NHAS5"/>
    <property type="match status" value="1"/>
</dbReference>
<comment type="subcellular location">
    <subcellularLocation>
        <location evidence="1">Membrane</location>
        <topology evidence="1">Multi-pass membrane protein</topology>
    </subcellularLocation>
</comment>
<dbReference type="EMBL" id="BAIQ01000015">
    <property type="protein sequence ID" value="GAE15332.1"/>
    <property type="molecule type" value="Genomic_DNA"/>
</dbReference>
<dbReference type="InterPro" id="IPR038770">
    <property type="entry name" value="Na+/solute_symporter_sf"/>
</dbReference>
<evidence type="ECO:0000256" key="3">
    <source>
        <dbReference type="ARBA" id="ARBA00022449"/>
    </source>
</evidence>
<accession>W4P6B2</accession>
<protein>
    <submittedName>
        <fullName evidence="10">Na+/H+ antiporter</fullName>
    </submittedName>
</protein>
<dbReference type="Pfam" id="PF00999">
    <property type="entry name" value="Na_H_Exchanger"/>
    <property type="match status" value="1"/>
</dbReference>
<dbReference type="GO" id="GO:0015297">
    <property type="term" value="F:antiporter activity"/>
    <property type="evidence" value="ECO:0007669"/>
    <property type="project" value="UniProtKB-KW"/>
</dbReference>
<organism evidence="10 11">
    <name type="scientific">Bacteroides pyogenes JCM 6292</name>
    <dbReference type="NCBI Taxonomy" id="1235809"/>
    <lineage>
        <taxon>Bacteria</taxon>
        <taxon>Pseudomonadati</taxon>
        <taxon>Bacteroidota</taxon>
        <taxon>Bacteroidia</taxon>
        <taxon>Bacteroidales</taxon>
        <taxon>Bacteroidaceae</taxon>
        <taxon>Bacteroides</taxon>
    </lineage>
</organism>
<dbReference type="AlphaFoldDB" id="W4P6B2"/>
<evidence type="ECO:0000256" key="1">
    <source>
        <dbReference type="ARBA" id="ARBA00004141"/>
    </source>
</evidence>
<dbReference type="PANTHER" id="PTHR43562">
    <property type="entry name" value="NAPA-TYPE SODIUM/HYDROGEN ANTIPORTER"/>
    <property type="match status" value="1"/>
</dbReference>
<feature type="transmembrane region" description="Helical" evidence="8">
    <location>
        <begin position="16"/>
        <end position="34"/>
    </location>
</feature>
<feature type="transmembrane region" description="Helical" evidence="8">
    <location>
        <begin position="157"/>
        <end position="176"/>
    </location>
</feature>
<reference evidence="10 11" key="1">
    <citation type="journal article" date="2014" name="Genome Announc.">
        <title>Draft Genome Sequences of Three Strains of Bacteroides pyogenes Isolated from a Cat and Swine.</title>
        <authorList>
            <person name="Sakamoto M."/>
            <person name="Oshima K."/>
            <person name="Suda W."/>
            <person name="Kitamura K."/>
            <person name="Iida T."/>
            <person name="Hattori M."/>
            <person name="Ohkuma M."/>
        </authorList>
    </citation>
    <scope>NUCLEOTIDE SEQUENCE [LARGE SCALE GENOMIC DNA]</scope>
    <source>
        <strain evidence="10 11">JCM 6292</strain>
    </source>
</reference>
<comment type="caution">
    <text evidence="10">The sequence shown here is derived from an EMBL/GenBank/DDBJ whole genome shotgun (WGS) entry which is preliminary data.</text>
</comment>
<evidence type="ECO:0000256" key="8">
    <source>
        <dbReference type="SAM" id="Phobius"/>
    </source>
</evidence>
<keyword evidence="6" id="KW-0406">Ion transport</keyword>
<evidence type="ECO:0000313" key="11">
    <source>
        <dbReference type="Proteomes" id="UP000018861"/>
    </source>
</evidence>
<keyword evidence="5 8" id="KW-1133">Transmembrane helix</keyword>
<evidence type="ECO:0000256" key="5">
    <source>
        <dbReference type="ARBA" id="ARBA00022989"/>
    </source>
</evidence>
<feature type="transmembrane region" description="Helical" evidence="8">
    <location>
        <begin position="227"/>
        <end position="252"/>
    </location>
</feature>
<keyword evidence="7 8" id="KW-0472">Membrane</keyword>
<proteinExistence type="predicted"/>
<dbReference type="GO" id="GO:0016020">
    <property type="term" value="C:membrane"/>
    <property type="evidence" value="ECO:0007669"/>
    <property type="project" value="UniProtKB-SubCell"/>
</dbReference>
<sequence>MNLFDFHLTLPITDPTWVFFIVLIIILFAPIILGRLRIPHIIGMILAGVLIGEHGFNLLMYDSSFKLFGKVGLYYIMFLAGLEMNMSDFKENRGKAFVLGVLAFALPMILGFISNITILQYGLITSILLASMYASHTLIAYPIVIRYGIARQRSVSIAVGGTAVTDTFTLLVLAVISGLYKGEASEMFWIWLVVKVVFLSFLIIYFFPRIGRWFFRRYSDGVVQFIFVLAMVFLGAGLMEFVGMEAFSALFWRDLS</sequence>
<evidence type="ECO:0000256" key="6">
    <source>
        <dbReference type="ARBA" id="ARBA00023065"/>
    </source>
</evidence>
<keyword evidence="2" id="KW-0813">Transport</keyword>
<evidence type="ECO:0000256" key="2">
    <source>
        <dbReference type="ARBA" id="ARBA00022448"/>
    </source>
</evidence>
<keyword evidence="4 8" id="KW-0812">Transmembrane</keyword>
<evidence type="ECO:0000256" key="7">
    <source>
        <dbReference type="ARBA" id="ARBA00023136"/>
    </source>
</evidence>
<keyword evidence="3" id="KW-0050">Antiport</keyword>
<evidence type="ECO:0000256" key="4">
    <source>
        <dbReference type="ARBA" id="ARBA00022692"/>
    </source>
</evidence>
<feature type="transmembrane region" description="Helical" evidence="8">
    <location>
        <begin position="41"/>
        <end position="61"/>
    </location>
</feature>
<feature type="domain" description="Cation/H+ exchanger transmembrane" evidence="9">
    <location>
        <begin position="24"/>
        <end position="252"/>
    </location>
</feature>
<evidence type="ECO:0000259" key="9">
    <source>
        <dbReference type="Pfam" id="PF00999"/>
    </source>
</evidence>
<evidence type="ECO:0000313" key="10">
    <source>
        <dbReference type="EMBL" id="GAE15332.1"/>
    </source>
</evidence>
<dbReference type="InterPro" id="IPR006153">
    <property type="entry name" value="Cation/H_exchanger_TM"/>
</dbReference>
<feature type="transmembrane region" description="Helical" evidence="8">
    <location>
        <begin position="188"/>
        <end position="207"/>
    </location>
</feature>
<feature type="transmembrane region" description="Helical" evidence="8">
    <location>
        <begin position="96"/>
        <end position="118"/>
    </location>
</feature>
<name>W4P6B2_9BACE</name>
<dbReference type="Proteomes" id="UP000018861">
    <property type="component" value="Unassembled WGS sequence"/>
</dbReference>
<gene>
    <name evidence="10" type="ORF">JCM6292_1590</name>
</gene>
<feature type="transmembrane region" description="Helical" evidence="8">
    <location>
        <begin position="67"/>
        <end position="84"/>
    </location>
</feature>
<dbReference type="Gene3D" id="1.20.1530.20">
    <property type="match status" value="1"/>
</dbReference>